<evidence type="ECO:0000256" key="1">
    <source>
        <dbReference type="SAM" id="MobiDB-lite"/>
    </source>
</evidence>
<feature type="transmembrane region" description="Helical" evidence="2">
    <location>
        <begin position="749"/>
        <end position="774"/>
    </location>
</feature>
<name>A0AA40CVI9_9PEZI</name>
<keyword evidence="2" id="KW-0812">Transmembrane</keyword>
<reference evidence="3" key="1">
    <citation type="submission" date="2023-06" db="EMBL/GenBank/DDBJ databases">
        <title>Multi-omics analyses reveal the molecular pathogenesis toolkit of Lasiodiplodia hormozganensis, a cross-kingdom pathogen.</title>
        <authorList>
            <person name="Felix C."/>
            <person name="Meneses R."/>
            <person name="Goncalves M.F.M."/>
            <person name="Tilleman L."/>
            <person name="Duarte A.S."/>
            <person name="Jorrin-Novo J.V."/>
            <person name="Van De Peer Y."/>
            <person name="Deforce D."/>
            <person name="Van Nieuwerburgh F."/>
            <person name="Esteves A.C."/>
            <person name="Alves A."/>
        </authorList>
    </citation>
    <scope>NUCLEOTIDE SEQUENCE</scope>
    <source>
        <strain evidence="3">CBS 339.90</strain>
    </source>
</reference>
<gene>
    <name evidence="3" type="primary">gpi1</name>
    <name evidence="3" type="ORF">DIS24_g6493</name>
</gene>
<keyword evidence="2" id="KW-1133">Transmembrane helix</keyword>
<evidence type="ECO:0000313" key="3">
    <source>
        <dbReference type="EMBL" id="KAK0650764.1"/>
    </source>
</evidence>
<dbReference type="EMBL" id="JAUJDW010000032">
    <property type="protein sequence ID" value="KAK0650764.1"/>
    <property type="molecule type" value="Genomic_DNA"/>
</dbReference>
<evidence type="ECO:0000313" key="4">
    <source>
        <dbReference type="Proteomes" id="UP001175001"/>
    </source>
</evidence>
<dbReference type="PANTHER" id="PTHR21329">
    <property type="entry name" value="PHOSPHATIDYLINOSITOL N-ACETYLGLUCOSAMINYLTRANSFERASE SUBUNIT Q-RELATED"/>
    <property type="match status" value="1"/>
</dbReference>
<feature type="compositionally biased region" description="Basic and acidic residues" evidence="1">
    <location>
        <begin position="62"/>
        <end position="71"/>
    </location>
</feature>
<keyword evidence="4" id="KW-1185">Reference proteome</keyword>
<keyword evidence="2" id="KW-0472">Membrane</keyword>
<feature type="transmembrane region" description="Helical" evidence="2">
    <location>
        <begin position="134"/>
        <end position="152"/>
    </location>
</feature>
<feature type="region of interest" description="Disordered" evidence="1">
    <location>
        <begin position="205"/>
        <end position="226"/>
    </location>
</feature>
<dbReference type="InterPro" id="IPR007720">
    <property type="entry name" value="PigQ/GPI1"/>
</dbReference>
<feature type="compositionally biased region" description="Basic and acidic residues" evidence="1">
    <location>
        <begin position="916"/>
        <end position="926"/>
    </location>
</feature>
<feature type="transmembrane region" description="Helical" evidence="2">
    <location>
        <begin position="673"/>
        <end position="697"/>
    </location>
</feature>
<dbReference type="PANTHER" id="PTHR21329:SF3">
    <property type="entry name" value="PHOSPHATIDYLINOSITOL N-ACETYLGLUCOSAMINYLTRANSFERASE SUBUNIT Q"/>
    <property type="match status" value="1"/>
</dbReference>
<accession>A0AA40CVI9</accession>
<feature type="region of interest" description="Disordered" evidence="1">
    <location>
        <begin position="888"/>
        <end position="926"/>
    </location>
</feature>
<feature type="region of interest" description="Disordered" evidence="1">
    <location>
        <begin position="26"/>
        <end position="71"/>
    </location>
</feature>
<dbReference type="Proteomes" id="UP001175001">
    <property type="component" value="Unassembled WGS sequence"/>
</dbReference>
<dbReference type="AlphaFoldDB" id="A0AA40CVI9"/>
<comment type="caution">
    <text evidence="3">The sequence shown here is derived from an EMBL/GenBank/DDBJ whole genome shotgun (WGS) entry which is preliminary data.</text>
</comment>
<protein>
    <submittedName>
        <fullName evidence="3">N-acetylglucosaminyl-phosphatidylinositol biosynthetic protein gpi1</fullName>
    </submittedName>
</protein>
<dbReference type="Pfam" id="PF05024">
    <property type="entry name" value="Gpi1"/>
    <property type="match status" value="1"/>
</dbReference>
<feature type="transmembrane region" description="Helical" evidence="2">
    <location>
        <begin position="718"/>
        <end position="743"/>
    </location>
</feature>
<feature type="transmembrane region" description="Helical" evidence="2">
    <location>
        <begin position="172"/>
        <end position="192"/>
    </location>
</feature>
<dbReference type="GO" id="GO:0005783">
    <property type="term" value="C:endoplasmic reticulum"/>
    <property type="evidence" value="ECO:0007669"/>
    <property type="project" value="TreeGrafter"/>
</dbReference>
<sequence length="926" mass="104740">MGLRDTVRRRAKAYLEYMASAPAERVRTGGMKSGCGGVKRGASAGERRAGPSRSRRAKRTRALLDPRSHEEELQITDHGLKSHRARHAAGDSRAHHRNTNLRLLSLQDSAPPLALAPLRRHLSLRPRRSPHRSMHPFSVLTAGIFVAGYITARWDLVTRLYELAIFAWDHGVVTRAAKGFVVLSIAFFLIIVPIERIAAHEAAEHPRTGGGGISAREQLRRRDTPTKPTAGVLVGWRNSELDIFVVTVLRDVEPRAVDNALRVGTLFRNAPYPINDILERCGHTSLQVLGVLNPGSSPTSFDPKSLVAYTTPSSKFPRIYSPDEFNVQVILFDRPDPGRMQYLSLSPISLALSDKQIQAGKGIPPLDGIDAEEEQEKERKQKLAQKLKLHTVIRHTPSQKELSLPDIINQVNCSYEIAALCHKNVGLVGTRSRRALSMGERVVESATTAWHQILLLLWHIMSCYVYPVIARLFILGLIAHRIAGEVILRVLDWRLLPHSAALKDVSATFQQVDIRLQQFCYWPIQFLTLQERKVNWHSITNSHPEYIRFYNSLWLVANDVIIGIALGSYIIENADFVALQVNRILTEWSIDGLRGMISWLMDWPAGLKLNNELAQFLGDLFLWVIDYWAGCIETLRPLLPEVIQFIGFSSFAGATMPISLFSDLVSVLTLHIYSFYVASARIFNWQLSIILSLFHLFRGKKRNVLRNRIDSCDYDLDQLLLGTILFTLLFFLLPTVFVFYLTFASARMAIIILKAVLDTLLMLLNHFPIFALMLRIKDSRRLPGGIRFDLQDTRSARLPEQQPLSAPTSYIILKSVPLGFWEMFDQYCQLGNRIRKHYISPGVFLCLVTGRFVPPIHRKNLYSLQYSMLPARRAGILELWARLTTAKEEKNSKKGKGGEANGYPKSYGRSSNGSARKKEGRMWWAT</sequence>
<dbReference type="GO" id="GO:0016020">
    <property type="term" value="C:membrane"/>
    <property type="evidence" value="ECO:0007669"/>
    <property type="project" value="InterPro"/>
</dbReference>
<evidence type="ECO:0000256" key="2">
    <source>
        <dbReference type="SAM" id="Phobius"/>
    </source>
</evidence>
<organism evidence="3 4">
    <name type="scientific">Lasiodiplodia hormozganensis</name>
    <dbReference type="NCBI Taxonomy" id="869390"/>
    <lineage>
        <taxon>Eukaryota</taxon>
        <taxon>Fungi</taxon>
        <taxon>Dikarya</taxon>
        <taxon>Ascomycota</taxon>
        <taxon>Pezizomycotina</taxon>
        <taxon>Dothideomycetes</taxon>
        <taxon>Dothideomycetes incertae sedis</taxon>
        <taxon>Botryosphaeriales</taxon>
        <taxon>Botryosphaeriaceae</taxon>
        <taxon>Lasiodiplodia</taxon>
    </lineage>
</organism>
<dbReference type="GO" id="GO:0006506">
    <property type="term" value="P:GPI anchor biosynthetic process"/>
    <property type="evidence" value="ECO:0007669"/>
    <property type="project" value="InterPro"/>
</dbReference>
<proteinExistence type="predicted"/>